<protein>
    <recommendedName>
        <fullName evidence="2">DUF2231 domain-containing protein</fullName>
    </recommendedName>
</protein>
<dbReference type="RefSeq" id="WP_020099319.1">
    <property type="nucleotide sequence ID" value="NZ_ANBS01000001.1"/>
</dbReference>
<dbReference type="KEGG" id="mmuc:C1S78_005910"/>
<evidence type="ECO:0000313" key="3">
    <source>
        <dbReference type="EMBL" id="QPG70516.1"/>
    </source>
</evidence>
<organism evidence="4">
    <name type="scientific">Mycolicibacterium mucogenicum DSM 44124</name>
    <dbReference type="NCBI Taxonomy" id="1226753"/>
    <lineage>
        <taxon>Bacteria</taxon>
        <taxon>Bacillati</taxon>
        <taxon>Actinomycetota</taxon>
        <taxon>Actinomycetes</taxon>
        <taxon>Mycobacteriales</taxon>
        <taxon>Mycobacteriaceae</taxon>
        <taxon>Mycolicibacterium</taxon>
    </lineage>
</organism>
<proteinExistence type="predicted"/>
<keyword evidence="5" id="KW-1185">Reference proteome</keyword>
<sequence length="154" mass="16434">MNTIGDIPAHPFFVHFIVVLAPLTAILAILCAVWSAARERLVWLTLALAVVLTVLTPLATEAGEWLEHQQQTRTPILHEHTELGDTAIYFALGLLVVSLALAFLHRWGARLGERRGVAGVAVAVLAVLIGVASIYQIVRIGDSGARAVWGSGGS</sequence>
<dbReference type="Proteomes" id="UP000309231">
    <property type="component" value="Chromosome"/>
</dbReference>
<feature type="transmembrane region" description="Helical" evidence="1">
    <location>
        <begin position="87"/>
        <end position="104"/>
    </location>
</feature>
<accession>A0A8H2PEZ9</accession>
<dbReference type="EMBL" id="CP062008">
    <property type="protein sequence ID" value="QPG70516.1"/>
    <property type="molecule type" value="Genomic_DNA"/>
</dbReference>
<dbReference type="Pfam" id="PF09990">
    <property type="entry name" value="DUF2231"/>
    <property type="match status" value="1"/>
</dbReference>
<evidence type="ECO:0000313" key="4">
    <source>
        <dbReference type="EMBL" id="TLH51946.1"/>
    </source>
</evidence>
<dbReference type="AlphaFoldDB" id="A0A8H2PEZ9"/>
<dbReference type="EMBL" id="POTL01000001">
    <property type="protein sequence ID" value="TLH51946.1"/>
    <property type="molecule type" value="Genomic_DNA"/>
</dbReference>
<reference evidence="4" key="1">
    <citation type="submission" date="2018-01" db="EMBL/GenBank/DDBJ databases">
        <title>Comparative genomics of Mycobacterium mucogenicum and Mycobacterium neoaurum clade members emphasizing tRNA and non-coding RNA.</title>
        <authorList>
            <person name="Behra P.R.K."/>
            <person name="Pettersson B.M.F."/>
            <person name="Das S."/>
            <person name="Dasgupta S."/>
            <person name="Kirsebom L.A."/>
        </authorList>
    </citation>
    <scope>NUCLEOTIDE SEQUENCE</scope>
    <source>
        <strain evidence="4">DSM 44124</strain>
    </source>
</reference>
<keyword evidence="1" id="KW-0472">Membrane</keyword>
<evidence type="ECO:0000313" key="5">
    <source>
        <dbReference type="Proteomes" id="UP000309231"/>
    </source>
</evidence>
<evidence type="ECO:0000256" key="1">
    <source>
        <dbReference type="SAM" id="Phobius"/>
    </source>
</evidence>
<feature type="transmembrane region" description="Helical" evidence="1">
    <location>
        <begin position="12"/>
        <end position="34"/>
    </location>
</feature>
<gene>
    <name evidence="3" type="ORF">C1S78_005910</name>
    <name evidence="4" type="ORF">C1S78_05905</name>
</gene>
<keyword evidence="1" id="KW-0812">Transmembrane</keyword>
<evidence type="ECO:0000259" key="2">
    <source>
        <dbReference type="Pfam" id="PF09990"/>
    </source>
</evidence>
<reference evidence="3 5" key="3">
    <citation type="journal article" date="2019" name="Sci. Rep.">
        <title>Insight into the biology of Mycobacterium mucogenicum and Mycobacterium neoaurum clade members.</title>
        <authorList>
            <person name="Behra P.R.K."/>
            <person name="Pettersson B.M.F."/>
            <person name="Ramesh M."/>
            <person name="Dasgupta S."/>
            <person name="Kirsebom L.A."/>
        </authorList>
    </citation>
    <scope>NUCLEOTIDE SEQUENCE [LARGE SCALE GENOMIC DNA]</scope>
    <source>
        <strain evidence="3 5">DSM 44124</strain>
    </source>
</reference>
<dbReference type="InterPro" id="IPR019251">
    <property type="entry name" value="DUF2231_TM"/>
</dbReference>
<reference evidence="3 5" key="2">
    <citation type="journal article" date="2019" name="BMC Evol. Biol.">
        <title>Comparative genomics of Mycobacterium mucogenicum and Mycobacterium neoaurum clade members emphasizing tRNA and non-coding RNA.</title>
        <authorList>
            <person name="Behra P.R.K."/>
            <person name="Pettersson B.M.F."/>
            <person name="Das S."/>
            <person name="Dasgupta S."/>
            <person name="Kirsebom L.A."/>
        </authorList>
    </citation>
    <scope>NUCLEOTIDE SEQUENCE [LARGE SCALE GENOMIC DNA]</scope>
    <source>
        <strain evidence="3 5">DSM 44124</strain>
    </source>
</reference>
<keyword evidence="1" id="KW-1133">Transmembrane helix</keyword>
<feature type="domain" description="DUF2231" evidence="2">
    <location>
        <begin position="7"/>
        <end position="152"/>
    </location>
</feature>
<feature type="transmembrane region" description="Helical" evidence="1">
    <location>
        <begin position="41"/>
        <end position="59"/>
    </location>
</feature>
<feature type="transmembrane region" description="Helical" evidence="1">
    <location>
        <begin position="116"/>
        <end position="138"/>
    </location>
</feature>
<name>A0A8H2PEZ9_MYCMU</name>
<dbReference type="GeneID" id="76724429"/>